<dbReference type="AlphaFoldDB" id="A0A9D4E6B0"/>
<evidence type="ECO:0000313" key="1">
    <source>
        <dbReference type="EMBL" id="KAH3773971.1"/>
    </source>
</evidence>
<gene>
    <name evidence="1" type="ORF">DPMN_175342</name>
</gene>
<reference evidence="1" key="1">
    <citation type="journal article" date="2019" name="bioRxiv">
        <title>The Genome of the Zebra Mussel, Dreissena polymorpha: A Resource for Invasive Species Research.</title>
        <authorList>
            <person name="McCartney M.A."/>
            <person name="Auch B."/>
            <person name="Kono T."/>
            <person name="Mallez S."/>
            <person name="Zhang Y."/>
            <person name="Obille A."/>
            <person name="Becker A."/>
            <person name="Abrahante J.E."/>
            <person name="Garbe J."/>
            <person name="Badalamenti J.P."/>
            <person name="Herman A."/>
            <person name="Mangelson H."/>
            <person name="Liachko I."/>
            <person name="Sullivan S."/>
            <person name="Sone E.D."/>
            <person name="Koren S."/>
            <person name="Silverstein K.A.T."/>
            <person name="Beckman K.B."/>
            <person name="Gohl D.M."/>
        </authorList>
    </citation>
    <scope>NUCLEOTIDE SEQUENCE</scope>
    <source>
        <strain evidence="1">Duluth1</strain>
        <tissue evidence="1">Whole animal</tissue>
    </source>
</reference>
<name>A0A9D4E6B0_DREPO</name>
<evidence type="ECO:0000313" key="2">
    <source>
        <dbReference type="Proteomes" id="UP000828390"/>
    </source>
</evidence>
<keyword evidence="2" id="KW-1185">Reference proteome</keyword>
<sequence length="74" mass="8580">MSKYIVVAFQTNEVAVVSEKWLTTDADERKNVLWPPYKSTSKINMAVRQHLEPEDSWLSCGIRRVMYSAGKFIE</sequence>
<accession>A0A9D4E6B0</accession>
<organism evidence="1 2">
    <name type="scientific">Dreissena polymorpha</name>
    <name type="common">Zebra mussel</name>
    <name type="synonym">Mytilus polymorpha</name>
    <dbReference type="NCBI Taxonomy" id="45954"/>
    <lineage>
        <taxon>Eukaryota</taxon>
        <taxon>Metazoa</taxon>
        <taxon>Spiralia</taxon>
        <taxon>Lophotrochozoa</taxon>
        <taxon>Mollusca</taxon>
        <taxon>Bivalvia</taxon>
        <taxon>Autobranchia</taxon>
        <taxon>Heteroconchia</taxon>
        <taxon>Euheterodonta</taxon>
        <taxon>Imparidentia</taxon>
        <taxon>Neoheterodontei</taxon>
        <taxon>Myida</taxon>
        <taxon>Dreissenoidea</taxon>
        <taxon>Dreissenidae</taxon>
        <taxon>Dreissena</taxon>
    </lineage>
</organism>
<dbReference type="EMBL" id="JAIWYP010000009">
    <property type="protein sequence ID" value="KAH3773971.1"/>
    <property type="molecule type" value="Genomic_DNA"/>
</dbReference>
<reference evidence="1" key="2">
    <citation type="submission" date="2020-11" db="EMBL/GenBank/DDBJ databases">
        <authorList>
            <person name="McCartney M.A."/>
            <person name="Auch B."/>
            <person name="Kono T."/>
            <person name="Mallez S."/>
            <person name="Becker A."/>
            <person name="Gohl D.M."/>
            <person name="Silverstein K.A.T."/>
            <person name="Koren S."/>
            <person name="Bechman K.B."/>
            <person name="Herman A."/>
            <person name="Abrahante J.E."/>
            <person name="Garbe J."/>
        </authorList>
    </citation>
    <scope>NUCLEOTIDE SEQUENCE</scope>
    <source>
        <strain evidence="1">Duluth1</strain>
        <tissue evidence="1">Whole animal</tissue>
    </source>
</reference>
<proteinExistence type="predicted"/>
<dbReference type="Proteomes" id="UP000828390">
    <property type="component" value="Unassembled WGS sequence"/>
</dbReference>
<protein>
    <submittedName>
        <fullName evidence="1">Uncharacterized protein</fullName>
    </submittedName>
</protein>
<comment type="caution">
    <text evidence="1">The sequence shown here is derived from an EMBL/GenBank/DDBJ whole genome shotgun (WGS) entry which is preliminary data.</text>
</comment>